<name>A0AAV4SXY8_9ARAC</name>
<sequence>MSILAVFPIRGIFRSTSLRKRRSSFWKLLELSSFWKLLGSSIRVMFLQLSPYSNRIVMTDLHCFSVKSVPSSSKFCNELRHAFSSRSCSNQPKRLFMLGSDTC</sequence>
<accession>A0AAV4SXY8</accession>
<dbReference type="Proteomes" id="UP001054837">
    <property type="component" value="Unassembled WGS sequence"/>
</dbReference>
<keyword evidence="2" id="KW-1185">Reference proteome</keyword>
<proteinExistence type="predicted"/>
<dbReference type="AlphaFoldDB" id="A0AAV4SXY8"/>
<protein>
    <submittedName>
        <fullName evidence="1">Uncharacterized protein</fullName>
    </submittedName>
</protein>
<comment type="caution">
    <text evidence="1">The sequence shown here is derived from an EMBL/GenBank/DDBJ whole genome shotgun (WGS) entry which is preliminary data.</text>
</comment>
<evidence type="ECO:0000313" key="1">
    <source>
        <dbReference type="EMBL" id="GIY39323.1"/>
    </source>
</evidence>
<reference evidence="1 2" key="1">
    <citation type="submission" date="2021-06" db="EMBL/GenBank/DDBJ databases">
        <title>Caerostris darwini draft genome.</title>
        <authorList>
            <person name="Kono N."/>
            <person name="Arakawa K."/>
        </authorList>
    </citation>
    <scope>NUCLEOTIDE SEQUENCE [LARGE SCALE GENOMIC DNA]</scope>
</reference>
<evidence type="ECO:0000313" key="2">
    <source>
        <dbReference type="Proteomes" id="UP001054837"/>
    </source>
</evidence>
<organism evidence="1 2">
    <name type="scientific">Caerostris darwini</name>
    <dbReference type="NCBI Taxonomy" id="1538125"/>
    <lineage>
        <taxon>Eukaryota</taxon>
        <taxon>Metazoa</taxon>
        <taxon>Ecdysozoa</taxon>
        <taxon>Arthropoda</taxon>
        <taxon>Chelicerata</taxon>
        <taxon>Arachnida</taxon>
        <taxon>Araneae</taxon>
        <taxon>Araneomorphae</taxon>
        <taxon>Entelegynae</taxon>
        <taxon>Araneoidea</taxon>
        <taxon>Araneidae</taxon>
        <taxon>Caerostris</taxon>
    </lineage>
</organism>
<dbReference type="EMBL" id="BPLQ01008782">
    <property type="protein sequence ID" value="GIY39323.1"/>
    <property type="molecule type" value="Genomic_DNA"/>
</dbReference>
<gene>
    <name evidence="1" type="ORF">CDAR_295911</name>
</gene>